<evidence type="ECO:0000313" key="3">
    <source>
        <dbReference type="Proteomes" id="UP000636458"/>
    </source>
</evidence>
<dbReference type="PANTHER" id="PTHR42779">
    <property type="entry name" value="PROTEIN YNJB"/>
    <property type="match status" value="1"/>
</dbReference>
<sequence>MRISRTISVAAIAVSAVVALAGCASSTHTADAGTKAAPETISLFTNSDVGVQDLWTKTLIPAFEAKYPNITVKFSNADASTDAVQLAKIAASAKSGKGSPMDVIIDASFIADASEAGLLKPISKTTIPNLANVTENMLGTHDEIPYRGSAVILAYDSAKVAAPPTTLPKLIDWIKAHPGQFTYNNPSTGGSGQGFVQAVLDSGMDEASVTKMATGYDVKAQSKWKDGFDVLKSLTPAIYQQHYPDGNTGSLNLLGTGEVSMVPSWSDIFLTAKKAGSLGKSVKAVSISGPAMPGGASYLAIPKNSAHVKAAETLLNWVLDPAQQAQMVSQIAGFPVIPKTDLPADTQSVLKGLDTEGGAQFYSSKSAADMNSKWMTLVP</sequence>
<evidence type="ECO:0000313" key="2">
    <source>
        <dbReference type="EMBL" id="MBK4346299.1"/>
    </source>
</evidence>
<keyword evidence="1" id="KW-0732">Signal</keyword>
<organism evidence="2 3">
    <name type="scientific">Lacisediminihabitans changchengi</name>
    <dbReference type="NCBI Taxonomy" id="2787634"/>
    <lineage>
        <taxon>Bacteria</taxon>
        <taxon>Bacillati</taxon>
        <taxon>Actinomycetota</taxon>
        <taxon>Actinomycetes</taxon>
        <taxon>Micrococcales</taxon>
        <taxon>Microbacteriaceae</taxon>
        <taxon>Lacisediminihabitans</taxon>
    </lineage>
</organism>
<evidence type="ECO:0000256" key="1">
    <source>
        <dbReference type="SAM" id="SignalP"/>
    </source>
</evidence>
<dbReference type="AlphaFoldDB" id="A0A934SJ37"/>
<gene>
    <name evidence="2" type="ORF">IV501_01510</name>
</gene>
<dbReference type="PROSITE" id="PS51257">
    <property type="entry name" value="PROKAR_LIPOPROTEIN"/>
    <property type="match status" value="1"/>
</dbReference>
<keyword evidence="3" id="KW-1185">Reference proteome</keyword>
<dbReference type="EMBL" id="JAEPES010000001">
    <property type="protein sequence ID" value="MBK4346299.1"/>
    <property type="molecule type" value="Genomic_DNA"/>
</dbReference>
<name>A0A934SJ37_9MICO</name>
<proteinExistence type="predicted"/>
<comment type="caution">
    <text evidence="2">The sequence shown here is derived from an EMBL/GenBank/DDBJ whole genome shotgun (WGS) entry which is preliminary data.</text>
</comment>
<dbReference type="RefSeq" id="WP_200554646.1">
    <property type="nucleotide sequence ID" value="NZ_JAEPES010000001.1"/>
</dbReference>
<dbReference type="InterPro" id="IPR006059">
    <property type="entry name" value="SBP"/>
</dbReference>
<protein>
    <submittedName>
        <fullName evidence="2">Extracellular solute-binding protein</fullName>
    </submittedName>
</protein>
<dbReference type="Proteomes" id="UP000636458">
    <property type="component" value="Unassembled WGS sequence"/>
</dbReference>
<dbReference type="PANTHER" id="PTHR42779:SF1">
    <property type="entry name" value="PROTEIN YNJB"/>
    <property type="match status" value="1"/>
</dbReference>
<feature type="chain" id="PRO_5039191172" evidence="1">
    <location>
        <begin position="22"/>
        <end position="379"/>
    </location>
</feature>
<reference evidence="2" key="1">
    <citation type="submission" date="2021-01" db="EMBL/GenBank/DDBJ databases">
        <title>Lacisediminihabitans sp. nov. strain G11-30, isolated from Antarctic Soil.</title>
        <authorList>
            <person name="Li J."/>
        </authorList>
    </citation>
    <scope>NUCLEOTIDE SEQUENCE</scope>
    <source>
        <strain evidence="2">G11-30</strain>
    </source>
</reference>
<accession>A0A934SJ37</accession>
<dbReference type="Gene3D" id="3.40.190.10">
    <property type="entry name" value="Periplasmic binding protein-like II"/>
    <property type="match status" value="2"/>
</dbReference>
<dbReference type="SUPFAM" id="SSF53850">
    <property type="entry name" value="Periplasmic binding protein-like II"/>
    <property type="match status" value="1"/>
</dbReference>
<dbReference type="Pfam" id="PF13416">
    <property type="entry name" value="SBP_bac_8"/>
    <property type="match status" value="1"/>
</dbReference>
<feature type="signal peptide" evidence="1">
    <location>
        <begin position="1"/>
        <end position="21"/>
    </location>
</feature>